<dbReference type="InterPro" id="IPR005829">
    <property type="entry name" value="Sugar_transporter_CS"/>
</dbReference>
<dbReference type="InterPro" id="IPR011701">
    <property type="entry name" value="MFS"/>
</dbReference>
<dbReference type="KEGG" id="mets:DK389_26840"/>
<dbReference type="GO" id="GO:0005886">
    <property type="term" value="C:plasma membrane"/>
    <property type="evidence" value="ECO:0007669"/>
    <property type="project" value="UniProtKB-SubCell"/>
</dbReference>
<name>A0A2U8WBC6_9HYPH</name>
<feature type="transmembrane region" description="Helical" evidence="8">
    <location>
        <begin position="260"/>
        <end position="277"/>
    </location>
</feature>
<evidence type="ECO:0000256" key="1">
    <source>
        <dbReference type="ARBA" id="ARBA00004651"/>
    </source>
</evidence>
<dbReference type="OrthoDB" id="9800416at2"/>
<dbReference type="InterPro" id="IPR020846">
    <property type="entry name" value="MFS_dom"/>
</dbReference>
<evidence type="ECO:0000256" key="6">
    <source>
        <dbReference type="ARBA" id="ARBA00022989"/>
    </source>
</evidence>
<dbReference type="PROSITE" id="PS50850">
    <property type="entry name" value="MFS"/>
    <property type="match status" value="1"/>
</dbReference>
<dbReference type="NCBIfam" id="TIGR00710">
    <property type="entry name" value="efflux_Bcr_CflA"/>
    <property type="match status" value="1"/>
</dbReference>
<reference evidence="11" key="1">
    <citation type="submission" date="2018-05" db="EMBL/GenBank/DDBJ databases">
        <title>Complete Genome Sequence of Methylobacterium sp. 17SD2-17.</title>
        <authorList>
            <person name="Srinivasan S."/>
        </authorList>
    </citation>
    <scope>NUCLEOTIDE SEQUENCE [LARGE SCALE GENOMIC DNA]</scope>
    <source>
        <strain evidence="11">17SD2-17</strain>
    </source>
</reference>
<organism evidence="10 11">
    <name type="scientific">Methylobacterium durans</name>
    <dbReference type="NCBI Taxonomy" id="2202825"/>
    <lineage>
        <taxon>Bacteria</taxon>
        <taxon>Pseudomonadati</taxon>
        <taxon>Pseudomonadota</taxon>
        <taxon>Alphaproteobacteria</taxon>
        <taxon>Hyphomicrobiales</taxon>
        <taxon>Methylobacteriaceae</taxon>
        <taxon>Methylobacterium</taxon>
    </lineage>
</organism>
<accession>A0A2U8WBC6</accession>
<dbReference type="AlphaFoldDB" id="A0A2U8WBC6"/>
<evidence type="ECO:0000256" key="5">
    <source>
        <dbReference type="ARBA" id="ARBA00022692"/>
    </source>
</evidence>
<proteinExistence type="inferred from homology"/>
<dbReference type="InterPro" id="IPR004812">
    <property type="entry name" value="Efflux_drug-R_Bcr/CmlA"/>
</dbReference>
<keyword evidence="5 8" id="KW-0812">Transmembrane</keyword>
<feature type="transmembrane region" description="Helical" evidence="8">
    <location>
        <begin position="316"/>
        <end position="341"/>
    </location>
</feature>
<keyword evidence="3 8" id="KW-0813">Transport</keyword>
<dbReference type="PANTHER" id="PTHR23502:SF132">
    <property type="entry name" value="POLYAMINE TRANSPORTER 2-RELATED"/>
    <property type="match status" value="1"/>
</dbReference>
<dbReference type="InterPro" id="IPR036259">
    <property type="entry name" value="MFS_trans_sf"/>
</dbReference>
<dbReference type="Gene3D" id="1.20.1720.10">
    <property type="entry name" value="Multidrug resistance protein D"/>
    <property type="match status" value="1"/>
</dbReference>
<feature type="transmembrane region" description="Helical" evidence="8">
    <location>
        <begin position="353"/>
        <end position="374"/>
    </location>
</feature>
<gene>
    <name evidence="10" type="ORF">DK389_26840</name>
</gene>
<dbReference type="PROSITE" id="PS00216">
    <property type="entry name" value="SUGAR_TRANSPORT_1"/>
    <property type="match status" value="1"/>
</dbReference>
<evidence type="ECO:0000313" key="10">
    <source>
        <dbReference type="EMBL" id="AWN43465.1"/>
    </source>
</evidence>
<dbReference type="EMBL" id="CP029550">
    <property type="protein sequence ID" value="AWN43465.1"/>
    <property type="molecule type" value="Genomic_DNA"/>
</dbReference>
<feature type="transmembrane region" description="Helical" evidence="8">
    <location>
        <begin position="85"/>
        <end position="104"/>
    </location>
</feature>
<evidence type="ECO:0000256" key="3">
    <source>
        <dbReference type="ARBA" id="ARBA00022448"/>
    </source>
</evidence>
<protein>
    <recommendedName>
        <fullName evidence="8">Bcr/CflA family efflux transporter</fullName>
    </recommendedName>
</protein>
<dbReference type="PANTHER" id="PTHR23502">
    <property type="entry name" value="MAJOR FACILITATOR SUPERFAMILY"/>
    <property type="match status" value="1"/>
</dbReference>
<keyword evidence="11" id="KW-1185">Reference proteome</keyword>
<dbReference type="CDD" id="cd17320">
    <property type="entry name" value="MFS_MdfA_MDR_like"/>
    <property type="match status" value="1"/>
</dbReference>
<feature type="domain" description="Major facilitator superfamily (MFS) profile" evidence="9">
    <location>
        <begin position="19"/>
        <end position="402"/>
    </location>
</feature>
<evidence type="ECO:0000256" key="7">
    <source>
        <dbReference type="ARBA" id="ARBA00023136"/>
    </source>
</evidence>
<dbReference type="GO" id="GO:0042910">
    <property type="term" value="F:xenobiotic transmembrane transporter activity"/>
    <property type="evidence" value="ECO:0007669"/>
    <property type="project" value="InterPro"/>
</dbReference>
<evidence type="ECO:0000256" key="4">
    <source>
        <dbReference type="ARBA" id="ARBA00022475"/>
    </source>
</evidence>
<keyword evidence="6 8" id="KW-1133">Transmembrane helix</keyword>
<comment type="subcellular location">
    <subcellularLocation>
        <location evidence="8">Cell inner membrane</location>
        <topology evidence="8">Multi-pass membrane protein</topology>
    </subcellularLocation>
    <subcellularLocation>
        <location evidence="1">Cell membrane</location>
        <topology evidence="1">Multi-pass membrane protein</topology>
    </subcellularLocation>
</comment>
<dbReference type="Proteomes" id="UP000245926">
    <property type="component" value="Chromosome"/>
</dbReference>
<feature type="transmembrane region" description="Helical" evidence="8">
    <location>
        <begin position="110"/>
        <end position="132"/>
    </location>
</feature>
<feature type="transmembrane region" description="Helical" evidence="8">
    <location>
        <begin position="380"/>
        <end position="400"/>
    </location>
</feature>
<feature type="transmembrane region" description="Helical" evidence="8">
    <location>
        <begin position="289"/>
        <end position="310"/>
    </location>
</feature>
<dbReference type="RefSeq" id="WP_109894287.1">
    <property type="nucleotide sequence ID" value="NZ_CP029550.1"/>
</dbReference>
<dbReference type="GO" id="GO:1990961">
    <property type="term" value="P:xenobiotic detoxification by transmembrane export across the plasma membrane"/>
    <property type="evidence" value="ECO:0007669"/>
    <property type="project" value="InterPro"/>
</dbReference>
<comment type="caution">
    <text evidence="8">Lacks conserved residue(s) required for the propagation of feature annotation.</text>
</comment>
<comment type="similarity">
    <text evidence="2 8">Belongs to the major facilitator superfamily. Bcr/CmlA family.</text>
</comment>
<feature type="transmembrane region" description="Helical" evidence="8">
    <location>
        <begin position="144"/>
        <end position="167"/>
    </location>
</feature>
<sequence length="425" mass="43454">MSTPGPVRMRPIQPGSATFLALLGLLAALPTFGIDMILPSLAATAADLGAPGSEVGLAMSVYLLSLGGAPLLLGPLSDRFGRKPAVVWGCTILIVASAGCMMAQSLPQLLAFRVLQGIGASGPGTAAFTLVRDRFQGEEARAKMSFVVLVINVVPMLAPSVGAALLGIGGWRLIYAAPIAAALVLLLVMRFFDEPTPPDPRSCPRPAEVAGVYRRILRDPLFLGNALCNAAMGGAVFAYITGSSLFFIDALGTSPERYGLIFGASSLSVMGGAYLNRHLGRLGVSAGRTIVLGLAVATFVAAILFISALARSSSPVPVVAAMVGVALSFGLISPNAVHAALQPMPEAAGSASAVAILLQTAMAAVSSDLVARLFDGRTALSMAGVMLGFSLAAAGIYSGLSHLGERGALTAPLRSTDPSVERETR</sequence>
<dbReference type="Pfam" id="PF07690">
    <property type="entry name" value="MFS_1"/>
    <property type="match status" value="1"/>
</dbReference>
<keyword evidence="8" id="KW-0997">Cell inner membrane</keyword>
<evidence type="ECO:0000256" key="2">
    <source>
        <dbReference type="ARBA" id="ARBA00006236"/>
    </source>
</evidence>
<feature type="transmembrane region" description="Helical" evidence="8">
    <location>
        <begin position="55"/>
        <end position="73"/>
    </location>
</feature>
<feature type="transmembrane region" description="Helical" evidence="8">
    <location>
        <begin position="173"/>
        <end position="192"/>
    </location>
</feature>
<keyword evidence="4" id="KW-1003">Cell membrane</keyword>
<feature type="transmembrane region" description="Helical" evidence="8">
    <location>
        <begin position="221"/>
        <end position="240"/>
    </location>
</feature>
<evidence type="ECO:0000256" key="8">
    <source>
        <dbReference type="RuleBase" id="RU365088"/>
    </source>
</evidence>
<dbReference type="SUPFAM" id="SSF103473">
    <property type="entry name" value="MFS general substrate transporter"/>
    <property type="match status" value="1"/>
</dbReference>
<keyword evidence="7 8" id="KW-0472">Membrane</keyword>
<evidence type="ECO:0000259" key="9">
    <source>
        <dbReference type="PROSITE" id="PS50850"/>
    </source>
</evidence>
<evidence type="ECO:0000313" key="11">
    <source>
        <dbReference type="Proteomes" id="UP000245926"/>
    </source>
</evidence>